<evidence type="ECO:0000256" key="2">
    <source>
        <dbReference type="ARBA" id="ARBA00022692"/>
    </source>
</evidence>
<dbReference type="EMBL" id="CM002922">
    <property type="protein sequence ID" value="KGN64774.1"/>
    <property type="molecule type" value="Genomic_DNA"/>
</dbReference>
<dbReference type="PANTHER" id="PTHR21576">
    <property type="entry name" value="UNCHARACTERIZED NODULIN-LIKE PROTEIN"/>
    <property type="match status" value="1"/>
</dbReference>
<feature type="transmembrane region" description="Helical" evidence="5">
    <location>
        <begin position="131"/>
        <end position="150"/>
    </location>
</feature>
<feature type="domain" description="Nodulin-like" evidence="6">
    <location>
        <begin position="91"/>
        <end position="180"/>
    </location>
</feature>
<keyword evidence="4 5" id="KW-0472">Membrane</keyword>
<organism evidence="7 8">
    <name type="scientific">Cucumis sativus</name>
    <name type="common">Cucumber</name>
    <dbReference type="NCBI Taxonomy" id="3659"/>
    <lineage>
        <taxon>Eukaryota</taxon>
        <taxon>Viridiplantae</taxon>
        <taxon>Streptophyta</taxon>
        <taxon>Embryophyta</taxon>
        <taxon>Tracheophyta</taxon>
        <taxon>Spermatophyta</taxon>
        <taxon>Magnoliopsida</taxon>
        <taxon>eudicotyledons</taxon>
        <taxon>Gunneridae</taxon>
        <taxon>Pentapetalae</taxon>
        <taxon>rosids</taxon>
        <taxon>fabids</taxon>
        <taxon>Cucurbitales</taxon>
        <taxon>Cucurbitaceae</taxon>
        <taxon>Benincaseae</taxon>
        <taxon>Cucumis</taxon>
    </lineage>
</organism>
<protein>
    <recommendedName>
        <fullName evidence="6">Nodulin-like domain-containing protein</fullName>
    </recommendedName>
</protein>
<reference evidence="7 8" key="2">
    <citation type="journal article" date="2009" name="PLoS ONE">
        <title>An integrated genetic and cytogenetic map of the cucumber genome.</title>
        <authorList>
            <person name="Ren Y."/>
            <person name="Zhang Z."/>
            <person name="Liu J."/>
            <person name="Staub J.E."/>
            <person name="Han Y."/>
            <person name="Cheng Z."/>
            <person name="Li X."/>
            <person name="Lu J."/>
            <person name="Miao H."/>
            <person name="Kang H."/>
            <person name="Xie B."/>
            <person name="Gu X."/>
            <person name="Wang X."/>
            <person name="Du Y."/>
            <person name="Jin W."/>
            <person name="Huang S."/>
        </authorList>
    </citation>
    <scope>NUCLEOTIDE SEQUENCE [LARGE SCALE GENOMIC DNA]</scope>
    <source>
        <strain evidence="8">cv. 9930</strain>
    </source>
</reference>
<feature type="transmembrane region" description="Helical" evidence="5">
    <location>
        <begin position="63"/>
        <end position="85"/>
    </location>
</feature>
<proteinExistence type="predicted"/>
<evidence type="ECO:0000256" key="1">
    <source>
        <dbReference type="ARBA" id="ARBA00004141"/>
    </source>
</evidence>
<feature type="transmembrane region" description="Helical" evidence="5">
    <location>
        <begin position="162"/>
        <end position="181"/>
    </location>
</feature>
<accession>A0A0A0LUU8</accession>
<gene>
    <name evidence="7" type="ORF">Csa_1G096085</name>
</gene>
<evidence type="ECO:0000259" key="6">
    <source>
        <dbReference type="Pfam" id="PF06813"/>
    </source>
</evidence>
<feature type="domain" description="Nodulin-like" evidence="6">
    <location>
        <begin position="16"/>
        <end position="87"/>
    </location>
</feature>
<keyword evidence="3 5" id="KW-1133">Transmembrane helix</keyword>
<comment type="subcellular location">
    <subcellularLocation>
        <location evidence="1">Membrane</location>
        <topology evidence="1">Multi-pass membrane protein</topology>
    </subcellularLocation>
</comment>
<dbReference type="InterPro" id="IPR010658">
    <property type="entry name" value="Nodulin-like"/>
</dbReference>
<dbReference type="Pfam" id="PF06813">
    <property type="entry name" value="Nodulin-like"/>
    <property type="match status" value="2"/>
</dbReference>
<feature type="transmembrane region" description="Helical" evidence="5">
    <location>
        <begin position="20"/>
        <end position="42"/>
    </location>
</feature>
<reference evidence="7 8" key="3">
    <citation type="journal article" date="2010" name="BMC Genomics">
        <title>Transcriptome sequencing and comparative analysis of cucumber flowers with different sex types.</title>
        <authorList>
            <person name="Guo S."/>
            <person name="Zheng Y."/>
            <person name="Joung J.G."/>
            <person name="Liu S."/>
            <person name="Zhang Z."/>
            <person name="Crasta O.R."/>
            <person name="Sobral B.W."/>
            <person name="Xu Y."/>
            <person name="Huang S."/>
            <person name="Fei Z."/>
        </authorList>
    </citation>
    <scope>NUCLEOTIDE SEQUENCE [LARGE SCALE GENOMIC DNA]</scope>
    <source>
        <strain evidence="8">cv. 9930</strain>
    </source>
</reference>
<evidence type="ECO:0000256" key="5">
    <source>
        <dbReference type="SAM" id="Phobius"/>
    </source>
</evidence>
<sequence length="220" mass="24875">MGTKTWDFTEQVIKGRWFSVFAGLILMLGNGSTYIYGTYSKVIKTGFNYSQTQLSILGFAKDLGSNVGIFAGLLAEVAPPWVLFLTGLYGPKDPSNLVLLFAWLPSTLILVLSFSIRLIRIRKHPEELKVFYHFLYAFVILALFILFSTIAQKEVAFSRGGYRNGAAVIIVLLFLPLVIVCREEHLLYKLNKQNEDSSFNDQKPRSSITTEKIKNLRSCF</sequence>
<evidence type="ECO:0000313" key="8">
    <source>
        <dbReference type="Proteomes" id="UP000029981"/>
    </source>
</evidence>
<evidence type="ECO:0000256" key="4">
    <source>
        <dbReference type="ARBA" id="ARBA00023136"/>
    </source>
</evidence>
<dbReference type="AlphaFoldDB" id="A0A0A0LUU8"/>
<evidence type="ECO:0000313" key="7">
    <source>
        <dbReference type="EMBL" id="KGN64774.1"/>
    </source>
</evidence>
<dbReference type="OMA" id="IVCREEH"/>
<reference evidence="7 8" key="4">
    <citation type="journal article" date="2011" name="BMC Genomics">
        <title>RNA-Seq improves annotation of protein-coding genes in the cucumber genome.</title>
        <authorList>
            <person name="Li Z."/>
            <person name="Zhang Z."/>
            <person name="Yan P."/>
            <person name="Huang S."/>
            <person name="Fei Z."/>
            <person name="Lin K."/>
        </authorList>
    </citation>
    <scope>NUCLEOTIDE SEQUENCE [LARGE SCALE GENOMIC DNA]</scope>
    <source>
        <strain evidence="8">cv. 9930</strain>
    </source>
</reference>
<feature type="transmembrane region" description="Helical" evidence="5">
    <location>
        <begin position="97"/>
        <end position="119"/>
    </location>
</feature>
<dbReference type="STRING" id="3659.A0A0A0LUU8"/>
<evidence type="ECO:0000256" key="3">
    <source>
        <dbReference type="ARBA" id="ARBA00022989"/>
    </source>
</evidence>
<dbReference type="Gramene" id="KGN64774">
    <property type="protein sequence ID" value="KGN64774"/>
    <property type="gene ID" value="Csa_1G096085"/>
</dbReference>
<name>A0A0A0LUU8_CUCSA</name>
<keyword evidence="8" id="KW-1185">Reference proteome</keyword>
<dbReference type="Proteomes" id="UP000029981">
    <property type="component" value="Chromosome 1"/>
</dbReference>
<keyword evidence="2 5" id="KW-0812">Transmembrane</keyword>
<reference evidence="7 8" key="1">
    <citation type="journal article" date="2009" name="Nat. Genet.">
        <title>The genome of the cucumber, Cucumis sativus L.</title>
        <authorList>
            <person name="Huang S."/>
            <person name="Li R."/>
            <person name="Zhang Z."/>
            <person name="Li L."/>
            <person name="Gu X."/>
            <person name="Fan W."/>
            <person name="Lucas W.J."/>
            <person name="Wang X."/>
            <person name="Xie B."/>
            <person name="Ni P."/>
            <person name="Ren Y."/>
            <person name="Zhu H."/>
            <person name="Li J."/>
            <person name="Lin K."/>
            <person name="Jin W."/>
            <person name="Fei Z."/>
            <person name="Li G."/>
            <person name="Staub J."/>
            <person name="Kilian A."/>
            <person name="van der Vossen E.A."/>
            <person name="Wu Y."/>
            <person name="Guo J."/>
            <person name="He J."/>
            <person name="Jia Z."/>
            <person name="Ren Y."/>
            <person name="Tian G."/>
            <person name="Lu Y."/>
            <person name="Ruan J."/>
            <person name="Qian W."/>
            <person name="Wang M."/>
            <person name="Huang Q."/>
            <person name="Li B."/>
            <person name="Xuan Z."/>
            <person name="Cao J."/>
            <person name="Asan"/>
            <person name="Wu Z."/>
            <person name="Zhang J."/>
            <person name="Cai Q."/>
            <person name="Bai Y."/>
            <person name="Zhao B."/>
            <person name="Han Y."/>
            <person name="Li Y."/>
            <person name="Li X."/>
            <person name="Wang S."/>
            <person name="Shi Q."/>
            <person name="Liu S."/>
            <person name="Cho W.K."/>
            <person name="Kim J.Y."/>
            <person name="Xu Y."/>
            <person name="Heller-Uszynska K."/>
            <person name="Miao H."/>
            <person name="Cheng Z."/>
            <person name="Zhang S."/>
            <person name="Wu J."/>
            <person name="Yang Y."/>
            <person name="Kang H."/>
            <person name="Li M."/>
            <person name="Liang H."/>
            <person name="Ren X."/>
            <person name="Shi Z."/>
            <person name="Wen M."/>
            <person name="Jian M."/>
            <person name="Yang H."/>
            <person name="Zhang G."/>
            <person name="Yang Z."/>
            <person name="Chen R."/>
            <person name="Liu S."/>
            <person name="Li J."/>
            <person name="Ma L."/>
            <person name="Liu H."/>
            <person name="Zhou Y."/>
            <person name="Zhao J."/>
            <person name="Fang X."/>
            <person name="Li G."/>
            <person name="Fang L."/>
            <person name="Li Y."/>
            <person name="Liu D."/>
            <person name="Zheng H."/>
            <person name="Zhang Y."/>
            <person name="Qin N."/>
            <person name="Li Z."/>
            <person name="Yang G."/>
            <person name="Yang S."/>
            <person name="Bolund L."/>
            <person name="Kristiansen K."/>
            <person name="Zheng H."/>
            <person name="Li S."/>
            <person name="Zhang X."/>
            <person name="Yang H."/>
            <person name="Wang J."/>
            <person name="Sun R."/>
            <person name="Zhang B."/>
            <person name="Jiang S."/>
            <person name="Wang J."/>
            <person name="Du Y."/>
            <person name="Li S."/>
        </authorList>
    </citation>
    <scope>NUCLEOTIDE SEQUENCE [LARGE SCALE GENOMIC DNA]</scope>
    <source>
        <strain evidence="8">cv. 9930</strain>
    </source>
</reference>
<dbReference type="PANTHER" id="PTHR21576:SF29">
    <property type="entry name" value="NODULIN-LIKE DOMAIN-CONTAINING PROTEIN"/>
    <property type="match status" value="1"/>
</dbReference>
<dbReference type="GO" id="GO:0016020">
    <property type="term" value="C:membrane"/>
    <property type="evidence" value="ECO:0007669"/>
    <property type="project" value="UniProtKB-SubCell"/>
</dbReference>